<proteinExistence type="predicted"/>
<dbReference type="EMBL" id="JANLCJ010000004">
    <property type="protein sequence ID" value="MCS5734435.1"/>
    <property type="molecule type" value="Genomic_DNA"/>
</dbReference>
<feature type="compositionally biased region" description="Polar residues" evidence="1">
    <location>
        <begin position="148"/>
        <end position="158"/>
    </location>
</feature>
<name>A0ABT2H3D9_9MICO</name>
<organism evidence="3 4">
    <name type="scientific">Herbiconiux daphne</name>
    <dbReference type="NCBI Taxonomy" id="2970914"/>
    <lineage>
        <taxon>Bacteria</taxon>
        <taxon>Bacillati</taxon>
        <taxon>Actinomycetota</taxon>
        <taxon>Actinomycetes</taxon>
        <taxon>Micrococcales</taxon>
        <taxon>Microbacteriaceae</taxon>
        <taxon>Herbiconiux</taxon>
    </lineage>
</organism>
<evidence type="ECO:0000256" key="1">
    <source>
        <dbReference type="SAM" id="MobiDB-lite"/>
    </source>
</evidence>
<reference evidence="3" key="1">
    <citation type="submission" date="2022-08" db="EMBL/GenBank/DDBJ databases">
        <authorList>
            <person name="Deng Y."/>
            <person name="Han X.-F."/>
            <person name="Zhang Y.-Q."/>
        </authorList>
    </citation>
    <scope>NUCLEOTIDE SEQUENCE</scope>
    <source>
        <strain evidence="3">CPCC 203386</strain>
    </source>
</reference>
<keyword evidence="2" id="KW-0812">Transmembrane</keyword>
<feature type="transmembrane region" description="Helical" evidence="2">
    <location>
        <begin position="98"/>
        <end position="116"/>
    </location>
</feature>
<comment type="caution">
    <text evidence="3">The sequence shown here is derived from an EMBL/GenBank/DDBJ whole genome shotgun (WGS) entry which is preliminary data.</text>
</comment>
<accession>A0ABT2H3D9</accession>
<keyword evidence="2" id="KW-0472">Membrane</keyword>
<feature type="transmembrane region" description="Helical" evidence="2">
    <location>
        <begin position="75"/>
        <end position="92"/>
    </location>
</feature>
<keyword evidence="4" id="KW-1185">Reference proteome</keyword>
<dbReference type="RefSeq" id="WP_259539301.1">
    <property type="nucleotide sequence ID" value="NZ_JANLCJ010000004.1"/>
</dbReference>
<gene>
    <name evidence="3" type="ORF">N1032_11870</name>
</gene>
<sequence>MKRVTPTGVSVTNVAIAALVGLALVRFALTSSGADWAASTPRAATVQWVVLIVSAVLIIATLSVPFWLLRRGNRATGPVMSLIALWLLVVAIEFVDVVSVVSAVVGVVGAVAIWLPSSRAHLAVVRHYRRERAHLTGVGLSRRAGVSRSRQADVSGQQPARGRR</sequence>
<keyword evidence="2" id="KW-1133">Transmembrane helix</keyword>
<evidence type="ECO:0000256" key="2">
    <source>
        <dbReference type="SAM" id="Phobius"/>
    </source>
</evidence>
<feature type="transmembrane region" description="Helical" evidence="2">
    <location>
        <begin position="47"/>
        <end position="68"/>
    </location>
</feature>
<evidence type="ECO:0000313" key="4">
    <source>
        <dbReference type="Proteomes" id="UP001165586"/>
    </source>
</evidence>
<evidence type="ECO:0000313" key="3">
    <source>
        <dbReference type="EMBL" id="MCS5734435.1"/>
    </source>
</evidence>
<dbReference type="Proteomes" id="UP001165586">
    <property type="component" value="Unassembled WGS sequence"/>
</dbReference>
<feature type="region of interest" description="Disordered" evidence="1">
    <location>
        <begin position="142"/>
        <end position="164"/>
    </location>
</feature>
<protein>
    <submittedName>
        <fullName evidence="3">Uncharacterized protein</fullName>
    </submittedName>
</protein>